<reference evidence="2 3" key="1">
    <citation type="journal article" date="2021" name="BMC Biol.">
        <title>Horizontally acquired antibacterial genes associated with adaptive radiation of ladybird beetles.</title>
        <authorList>
            <person name="Li H.S."/>
            <person name="Tang X.F."/>
            <person name="Huang Y.H."/>
            <person name="Xu Z.Y."/>
            <person name="Chen M.L."/>
            <person name="Du X.Y."/>
            <person name="Qiu B.Y."/>
            <person name="Chen P.T."/>
            <person name="Zhang W."/>
            <person name="Slipinski A."/>
            <person name="Escalona H.E."/>
            <person name="Waterhouse R.M."/>
            <person name="Zwick A."/>
            <person name="Pang H."/>
        </authorList>
    </citation>
    <scope>NUCLEOTIDE SEQUENCE [LARGE SCALE GENOMIC DNA]</scope>
    <source>
        <strain evidence="2">SYSU2018</strain>
    </source>
</reference>
<dbReference type="Proteomes" id="UP001516400">
    <property type="component" value="Unassembled WGS sequence"/>
</dbReference>
<accession>A0ABD2NYM1</accession>
<feature type="compositionally biased region" description="Polar residues" evidence="1">
    <location>
        <begin position="66"/>
        <end position="80"/>
    </location>
</feature>
<dbReference type="AlphaFoldDB" id="A0ABD2NYM1"/>
<feature type="region of interest" description="Disordered" evidence="1">
    <location>
        <begin position="59"/>
        <end position="80"/>
    </location>
</feature>
<protein>
    <submittedName>
        <fullName evidence="2">Uncharacterized protein</fullName>
    </submittedName>
</protein>
<dbReference type="EMBL" id="JABFTP020000153">
    <property type="protein sequence ID" value="KAL3283728.1"/>
    <property type="molecule type" value="Genomic_DNA"/>
</dbReference>
<evidence type="ECO:0000256" key="1">
    <source>
        <dbReference type="SAM" id="MobiDB-lite"/>
    </source>
</evidence>
<name>A0ABD2NYM1_9CUCU</name>
<sequence>MPVQYPILSNQNAIPINPNPPPRTFNSVYPMPVCRTFNSSSNNWQRFAHNRSYYFRQDRGEPMKRSSATTRRSVKPQTQVQIPNQPKFISEELFQQKVDNNLDHTPNLGCSCEQNYYWDEPSEYSTQERGEVNNFGENEYFEEYPENFKLISEPKNHLDKCTQSN</sequence>
<proteinExistence type="predicted"/>
<organism evidence="2 3">
    <name type="scientific">Cryptolaemus montrouzieri</name>
    <dbReference type="NCBI Taxonomy" id="559131"/>
    <lineage>
        <taxon>Eukaryota</taxon>
        <taxon>Metazoa</taxon>
        <taxon>Ecdysozoa</taxon>
        <taxon>Arthropoda</taxon>
        <taxon>Hexapoda</taxon>
        <taxon>Insecta</taxon>
        <taxon>Pterygota</taxon>
        <taxon>Neoptera</taxon>
        <taxon>Endopterygota</taxon>
        <taxon>Coleoptera</taxon>
        <taxon>Polyphaga</taxon>
        <taxon>Cucujiformia</taxon>
        <taxon>Coccinelloidea</taxon>
        <taxon>Coccinellidae</taxon>
        <taxon>Scymninae</taxon>
        <taxon>Scymnini</taxon>
        <taxon>Cryptolaemus</taxon>
    </lineage>
</organism>
<comment type="caution">
    <text evidence="2">The sequence shown here is derived from an EMBL/GenBank/DDBJ whole genome shotgun (WGS) entry which is preliminary data.</text>
</comment>
<evidence type="ECO:0000313" key="3">
    <source>
        <dbReference type="Proteomes" id="UP001516400"/>
    </source>
</evidence>
<gene>
    <name evidence="2" type="ORF">HHI36_024208</name>
</gene>
<evidence type="ECO:0000313" key="2">
    <source>
        <dbReference type="EMBL" id="KAL3283728.1"/>
    </source>
</evidence>
<keyword evidence="3" id="KW-1185">Reference proteome</keyword>